<dbReference type="AlphaFoldDB" id="A0AAE9YHD2"/>
<gene>
    <name evidence="4" type="ORF">PO878_07245</name>
</gene>
<dbReference type="KEGG" id="ima:PO878_07245"/>
<evidence type="ECO:0000259" key="2">
    <source>
        <dbReference type="Pfam" id="PF10979"/>
    </source>
</evidence>
<feature type="compositionally biased region" description="Basic and acidic residues" evidence="1">
    <location>
        <begin position="20"/>
        <end position="30"/>
    </location>
</feature>
<reference evidence="4" key="1">
    <citation type="submission" date="2023-01" db="EMBL/GenBank/DDBJ databases">
        <title>The diversity of Class Acidimicrobiia in South China Sea sediment environments and the proposal of Iamia marina sp. nov., a novel species of the genus Iamia.</title>
        <authorList>
            <person name="He Y."/>
            <person name="Tian X."/>
        </authorList>
    </citation>
    <scope>NUCLEOTIDE SEQUENCE</scope>
    <source>
        <strain evidence="4">DSM 19957</strain>
    </source>
</reference>
<organism evidence="4 5">
    <name type="scientific">Iamia majanohamensis</name>
    <dbReference type="NCBI Taxonomy" id="467976"/>
    <lineage>
        <taxon>Bacteria</taxon>
        <taxon>Bacillati</taxon>
        <taxon>Actinomycetota</taxon>
        <taxon>Acidimicrobiia</taxon>
        <taxon>Acidimicrobiales</taxon>
        <taxon>Iamiaceae</taxon>
        <taxon>Iamia</taxon>
    </lineage>
</organism>
<accession>A0AAE9YHD2</accession>
<evidence type="ECO:0000313" key="5">
    <source>
        <dbReference type="Proteomes" id="UP001216390"/>
    </source>
</evidence>
<feature type="domain" description="DUF7168" evidence="3">
    <location>
        <begin position="296"/>
        <end position="396"/>
    </location>
</feature>
<proteinExistence type="predicted"/>
<dbReference type="InterPro" id="IPR055592">
    <property type="entry name" value="DUF7168"/>
</dbReference>
<dbReference type="Pfam" id="PF10979">
    <property type="entry name" value="DUF2786"/>
    <property type="match status" value="1"/>
</dbReference>
<evidence type="ECO:0000259" key="3">
    <source>
        <dbReference type="Pfam" id="PF23771"/>
    </source>
</evidence>
<feature type="region of interest" description="Disordered" evidence="1">
    <location>
        <begin position="1"/>
        <end position="55"/>
    </location>
</feature>
<evidence type="ECO:0000256" key="1">
    <source>
        <dbReference type="SAM" id="MobiDB-lite"/>
    </source>
</evidence>
<dbReference type="InterPro" id="IPR024498">
    <property type="entry name" value="DUF2786"/>
</dbReference>
<protein>
    <submittedName>
        <fullName evidence="4">DUF2786 domain-containing protein</fullName>
    </submittedName>
</protein>
<feature type="domain" description="DUF2786" evidence="2">
    <location>
        <begin position="228"/>
        <end position="267"/>
    </location>
</feature>
<evidence type="ECO:0000313" key="4">
    <source>
        <dbReference type="EMBL" id="WCO68522.1"/>
    </source>
</evidence>
<keyword evidence="5" id="KW-1185">Reference proteome</keyword>
<dbReference type="EMBL" id="CP116942">
    <property type="protein sequence ID" value="WCO68522.1"/>
    <property type="molecule type" value="Genomic_DNA"/>
</dbReference>
<feature type="compositionally biased region" description="Basic residues" evidence="1">
    <location>
        <begin position="1"/>
        <end position="12"/>
    </location>
</feature>
<dbReference type="RefSeq" id="WP_272738038.1">
    <property type="nucleotide sequence ID" value="NZ_CP116942.1"/>
</dbReference>
<sequence length="455" mass="47183">MSRRRKQQHRRPAAPWRGRARPDHGARGEARPPFPPPGAGGAGSAAGPAGPGADRRRATSILALLAAGRSPGRRAVRDALGALDPDAVQDAARPLLEGAVAGAWAHGWQPSELAWHVGRVGTAAGGELLVAAVRADAARLTAADLDPRWADQLAALGVEVDDEAGPADPRWLAEAWAGLADPAGAVGGAVAALGALPPLQVLLPVPGRPDVAVEAVAGPAGTEGIDAKVLERVRALLAKAEATTFEAEAQAFTAKAHELMTRHSVEHAVVAGAGAGRRSRPVARRLRLDDPYADAKALLVQVVAEASRCRAVQHTGVQMSTVVGFESDIAAVEVLFTSLLVQAQTALQELAGQTEAGSRERTRGFRSSFLTGFAHRIGQRLDATGEAAVAEVDRDRGGALLPVLAERAAEVDDELAQLFPRVRTKRGSGPADGLGYRAGTAAAERADLPWAQVRG</sequence>
<dbReference type="Proteomes" id="UP001216390">
    <property type="component" value="Chromosome"/>
</dbReference>
<dbReference type="Pfam" id="PF23771">
    <property type="entry name" value="DUF7168"/>
    <property type="match status" value="1"/>
</dbReference>
<name>A0AAE9YHD2_9ACTN</name>